<dbReference type="OrthoDB" id="3267444at2"/>
<dbReference type="Pfam" id="PF13399">
    <property type="entry name" value="LytR_C"/>
    <property type="match status" value="1"/>
</dbReference>
<feature type="transmembrane region" description="Helical" evidence="1">
    <location>
        <begin position="12"/>
        <end position="33"/>
    </location>
</feature>
<dbReference type="EMBL" id="CP035493">
    <property type="protein sequence ID" value="QAY71767.1"/>
    <property type="molecule type" value="Genomic_DNA"/>
</dbReference>
<evidence type="ECO:0000313" key="3">
    <source>
        <dbReference type="EMBL" id="QAY71767.1"/>
    </source>
</evidence>
<feature type="domain" description="LytR/CpsA/Psr regulator C-terminal" evidence="2">
    <location>
        <begin position="76"/>
        <end position="163"/>
    </location>
</feature>
<sequence>MARRRREHERQAVVYGVLVAVLAVVGLGALAIFTGAVDAPFARGFTPSDPEDPFTPPCLPAVEGQPDGALPLAYGDVHVNILNATGPDGVAGIAAANRTVLFQRGFAINSVGNHTPMLNHSELRFGEQGIVAAYTLALQFPRMRLVMDAREDATVDLLVGLNFDRPLDQDAVSTGPLTNMDGCKPAAEITKLPAPTVEPPAQG</sequence>
<name>A0A4P6FDP8_9MICO</name>
<keyword evidence="1" id="KW-1133">Transmembrane helix</keyword>
<accession>A0A4P6FDP8</accession>
<dbReference type="InterPro" id="IPR027381">
    <property type="entry name" value="LytR/CpsA/Psr_C"/>
</dbReference>
<evidence type="ECO:0000259" key="2">
    <source>
        <dbReference type="Pfam" id="PF13399"/>
    </source>
</evidence>
<evidence type="ECO:0000256" key="1">
    <source>
        <dbReference type="SAM" id="Phobius"/>
    </source>
</evidence>
<gene>
    <name evidence="3" type="ORF">ET471_06755</name>
</gene>
<keyword evidence="1" id="KW-0472">Membrane</keyword>
<keyword evidence="4" id="KW-1185">Reference proteome</keyword>
<organism evidence="3 4">
    <name type="scientific">Xylanimonas protaetiae</name>
    <dbReference type="NCBI Taxonomy" id="2509457"/>
    <lineage>
        <taxon>Bacteria</taxon>
        <taxon>Bacillati</taxon>
        <taxon>Actinomycetota</taxon>
        <taxon>Actinomycetes</taxon>
        <taxon>Micrococcales</taxon>
        <taxon>Promicromonosporaceae</taxon>
        <taxon>Xylanimonas</taxon>
    </lineage>
</organism>
<dbReference type="AlphaFoldDB" id="A0A4P6FDP8"/>
<evidence type="ECO:0000313" key="4">
    <source>
        <dbReference type="Proteomes" id="UP000292118"/>
    </source>
</evidence>
<dbReference type="Proteomes" id="UP000292118">
    <property type="component" value="Chromosome"/>
</dbReference>
<dbReference type="KEGG" id="xya:ET471_06755"/>
<keyword evidence="1" id="KW-0812">Transmembrane</keyword>
<protein>
    <submittedName>
        <fullName evidence="3">LytR family transcriptional regulator</fullName>
    </submittedName>
</protein>
<reference evidence="3 4" key="1">
    <citation type="submission" date="2019-01" db="EMBL/GenBank/DDBJ databases">
        <title>Genome sequencing of strain FW10M-9.</title>
        <authorList>
            <person name="Heo J."/>
            <person name="Kim S.-J."/>
            <person name="Kim J.-S."/>
            <person name="Hong S.-B."/>
            <person name="Kwon S.-W."/>
        </authorList>
    </citation>
    <scope>NUCLEOTIDE SEQUENCE [LARGE SCALE GENOMIC DNA]</scope>
    <source>
        <strain evidence="3 4">FW10M-9</strain>
    </source>
</reference>
<proteinExistence type="predicted"/>